<dbReference type="PROSITE" id="PS00194">
    <property type="entry name" value="THIOREDOXIN_1"/>
    <property type="match status" value="1"/>
</dbReference>
<dbReference type="PANTHER" id="PTHR15337:SF11">
    <property type="entry name" value="THIOREDOXIN DOMAIN-CONTAINING PROTEIN"/>
    <property type="match status" value="1"/>
</dbReference>
<dbReference type="InterPro" id="IPR017937">
    <property type="entry name" value="Thioredoxin_CS"/>
</dbReference>
<sequence length="324" mass="36313">MCRRLLLLLFLLFCLQFSSILARADDEDAAEAEKTNKIEPEGPNNEAETDAFKDPSGGFGTDIDWVPWPQAVSVALDLNRPIFLLVHKSWCGACQALKKSFATSSKRKELLELSNKFVMSNTDDEDEPEDEEYAPDGRYIPRLFILDKYGKRYPVDNKKNFPSNIAYFPQVPDVIRAMKMGLELFEKEQSGEKTEEGESDQKTEKKKTGAESAEKKSAKSGGKTKDAVPKADEDVGKGGCPHAAGKAAAKAKKEEEEAKKQKKGAEKKKEEEKKQKAEKKNKEKKEGTEKNNKEKKESAEKKTDTKKAEQQKKKKGGEKGKEEL</sequence>
<dbReference type="GO" id="GO:0005783">
    <property type="term" value="C:endoplasmic reticulum"/>
    <property type="evidence" value="ECO:0007669"/>
    <property type="project" value="TreeGrafter"/>
</dbReference>
<name>A0A914GVE1_GLORO</name>
<accession>A0A914GVE1</accession>
<feature type="compositionally biased region" description="Basic and acidic residues" evidence="2">
    <location>
        <begin position="31"/>
        <end position="40"/>
    </location>
</feature>
<reference evidence="5" key="1">
    <citation type="submission" date="2022-11" db="UniProtKB">
        <authorList>
            <consortium name="WormBaseParasite"/>
        </authorList>
    </citation>
    <scope>IDENTIFICATION</scope>
</reference>
<dbReference type="SUPFAM" id="SSF52833">
    <property type="entry name" value="Thioredoxin-like"/>
    <property type="match status" value="1"/>
</dbReference>
<feature type="region of interest" description="Disordered" evidence="2">
    <location>
        <begin position="187"/>
        <end position="324"/>
    </location>
</feature>
<feature type="signal peptide" evidence="3">
    <location>
        <begin position="1"/>
        <end position="22"/>
    </location>
</feature>
<keyword evidence="4" id="KW-1185">Reference proteome</keyword>
<dbReference type="WBParaSite" id="Gr19_v10_g10747.t1">
    <property type="protein sequence ID" value="Gr19_v10_g10747.t1"/>
    <property type="gene ID" value="Gr19_v10_g10747"/>
</dbReference>
<evidence type="ECO:0000313" key="4">
    <source>
        <dbReference type="Proteomes" id="UP000887572"/>
    </source>
</evidence>
<proteinExistence type="predicted"/>
<protein>
    <submittedName>
        <fullName evidence="5">Thioredoxin domain-containing protein</fullName>
    </submittedName>
</protein>
<evidence type="ECO:0000256" key="1">
    <source>
        <dbReference type="ARBA" id="ARBA00022729"/>
    </source>
</evidence>
<dbReference type="Pfam" id="PF13899">
    <property type="entry name" value="Thioredoxin_7"/>
    <property type="match status" value="1"/>
</dbReference>
<feature type="chain" id="PRO_5038078926" evidence="3">
    <location>
        <begin position="23"/>
        <end position="324"/>
    </location>
</feature>
<dbReference type="AlphaFoldDB" id="A0A914GVE1"/>
<dbReference type="Proteomes" id="UP000887572">
    <property type="component" value="Unplaced"/>
</dbReference>
<evidence type="ECO:0000256" key="3">
    <source>
        <dbReference type="SAM" id="SignalP"/>
    </source>
</evidence>
<feature type="region of interest" description="Disordered" evidence="2">
    <location>
        <begin position="31"/>
        <end position="53"/>
    </location>
</feature>
<evidence type="ECO:0000256" key="2">
    <source>
        <dbReference type="SAM" id="MobiDB-lite"/>
    </source>
</evidence>
<dbReference type="InterPro" id="IPR051099">
    <property type="entry name" value="AGR/TXD"/>
</dbReference>
<evidence type="ECO:0000313" key="5">
    <source>
        <dbReference type="WBParaSite" id="Gr19_v10_g10747.t1"/>
    </source>
</evidence>
<keyword evidence="1 3" id="KW-0732">Signal</keyword>
<feature type="compositionally biased region" description="Basic and acidic residues" evidence="2">
    <location>
        <begin position="187"/>
        <end position="236"/>
    </location>
</feature>
<organism evidence="4 5">
    <name type="scientific">Globodera rostochiensis</name>
    <name type="common">Golden nematode worm</name>
    <name type="synonym">Heterodera rostochiensis</name>
    <dbReference type="NCBI Taxonomy" id="31243"/>
    <lineage>
        <taxon>Eukaryota</taxon>
        <taxon>Metazoa</taxon>
        <taxon>Ecdysozoa</taxon>
        <taxon>Nematoda</taxon>
        <taxon>Chromadorea</taxon>
        <taxon>Rhabditida</taxon>
        <taxon>Tylenchina</taxon>
        <taxon>Tylenchomorpha</taxon>
        <taxon>Tylenchoidea</taxon>
        <taxon>Heteroderidae</taxon>
        <taxon>Heteroderinae</taxon>
        <taxon>Globodera</taxon>
    </lineage>
</organism>
<dbReference type="InterPro" id="IPR036249">
    <property type="entry name" value="Thioredoxin-like_sf"/>
</dbReference>
<feature type="compositionally biased region" description="Basic and acidic residues" evidence="2">
    <location>
        <begin position="251"/>
        <end position="324"/>
    </location>
</feature>
<dbReference type="Gene3D" id="3.40.30.10">
    <property type="entry name" value="Glutaredoxin"/>
    <property type="match status" value="1"/>
</dbReference>
<dbReference type="PANTHER" id="PTHR15337">
    <property type="entry name" value="ANTERIOR GRADIENT PROTEIN-RELATED"/>
    <property type="match status" value="1"/>
</dbReference>